<name>A0A481ZC89_9VIRU</name>
<accession>A0A481ZC89</accession>
<proteinExistence type="predicted"/>
<gene>
    <name evidence="1" type="ORF">LCPAC401_03780</name>
</gene>
<sequence length="73" mass="8782">MSDEIKHSNNFQLIIDEKPVDMETQKIEVSWSYGRFWYYNNFIQAALTPKDKWYFHLVNSETMNPFSQINSSK</sequence>
<dbReference type="EMBL" id="MK500581">
    <property type="protein sequence ID" value="QBK92740.1"/>
    <property type="molecule type" value="Genomic_DNA"/>
</dbReference>
<organism evidence="1">
    <name type="scientific">Pithovirus LCPAC401</name>
    <dbReference type="NCBI Taxonomy" id="2506595"/>
    <lineage>
        <taxon>Viruses</taxon>
        <taxon>Pithoviruses</taxon>
    </lineage>
</organism>
<reference evidence="1" key="1">
    <citation type="journal article" date="2019" name="MBio">
        <title>Virus Genomes from Deep Sea Sediments Expand the Ocean Megavirome and Support Independent Origins of Viral Gigantism.</title>
        <authorList>
            <person name="Backstrom D."/>
            <person name="Yutin N."/>
            <person name="Jorgensen S.L."/>
            <person name="Dharamshi J."/>
            <person name="Homa F."/>
            <person name="Zaremba-Niedwiedzka K."/>
            <person name="Spang A."/>
            <person name="Wolf Y.I."/>
            <person name="Koonin E.V."/>
            <person name="Ettema T.J."/>
        </authorList>
    </citation>
    <scope>NUCLEOTIDE SEQUENCE</scope>
</reference>
<protein>
    <submittedName>
        <fullName evidence="1">Uncharacterized protein</fullName>
    </submittedName>
</protein>
<evidence type="ECO:0000313" key="1">
    <source>
        <dbReference type="EMBL" id="QBK92740.1"/>
    </source>
</evidence>